<evidence type="ECO:0000313" key="3">
    <source>
        <dbReference type="Proteomes" id="UP001233999"/>
    </source>
</evidence>
<keyword evidence="3" id="KW-1185">Reference proteome</keyword>
<feature type="non-terminal residue" evidence="2">
    <location>
        <position position="1"/>
    </location>
</feature>
<reference evidence="2" key="2">
    <citation type="submission" date="2023-05" db="EMBL/GenBank/DDBJ databases">
        <authorList>
            <person name="Fouks B."/>
        </authorList>
    </citation>
    <scope>NUCLEOTIDE SEQUENCE</scope>
    <source>
        <strain evidence="2">Stay&amp;Tobe</strain>
        <tissue evidence="2">Testes</tissue>
    </source>
</reference>
<evidence type="ECO:0000256" key="1">
    <source>
        <dbReference type="SAM" id="MobiDB-lite"/>
    </source>
</evidence>
<dbReference type="AlphaFoldDB" id="A0AAD8E236"/>
<proteinExistence type="predicted"/>
<feature type="region of interest" description="Disordered" evidence="1">
    <location>
        <begin position="150"/>
        <end position="175"/>
    </location>
</feature>
<reference evidence="2" key="1">
    <citation type="journal article" date="2023" name="IScience">
        <title>Live-bearing cockroach genome reveals convergent evolutionary mechanisms linked to viviparity in insects and beyond.</title>
        <authorList>
            <person name="Fouks B."/>
            <person name="Harrison M.C."/>
            <person name="Mikhailova A.A."/>
            <person name="Marchal E."/>
            <person name="English S."/>
            <person name="Carruthers M."/>
            <person name="Jennings E.C."/>
            <person name="Chiamaka E.L."/>
            <person name="Frigard R.A."/>
            <person name="Pippel M."/>
            <person name="Attardo G.M."/>
            <person name="Benoit J.B."/>
            <person name="Bornberg-Bauer E."/>
            <person name="Tobe S.S."/>
        </authorList>
    </citation>
    <scope>NUCLEOTIDE SEQUENCE</scope>
    <source>
        <strain evidence="2">Stay&amp;Tobe</strain>
    </source>
</reference>
<accession>A0AAD8E236</accession>
<feature type="region of interest" description="Disordered" evidence="1">
    <location>
        <begin position="1"/>
        <end position="29"/>
    </location>
</feature>
<feature type="non-terminal residue" evidence="2">
    <location>
        <position position="196"/>
    </location>
</feature>
<dbReference type="Proteomes" id="UP001233999">
    <property type="component" value="Unassembled WGS sequence"/>
</dbReference>
<name>A0AAD8E236_DIPPU</name>
<gene>
    <name evidence="2" type="ORF">L9F63_008729</name>
</gene>
<evidence type="ECO:0000313" key="2">
    <source>
        <dbReference type="EMBL" id="KAJ9573869.1"/>
    </source>
</evidence>
<comment type="caution">
    <text evidence="2">The sequence shown here is derived from an EMBL/GenBank/DDBJ whole genome shotgun (WGS) entry which is preliminary data.</text>
</comment>
<sequence>LSEDESDSNSSSNGYSFDECDSSPSVTDSGGRYSITFETGIVKTRNFVRSMNFEIPDEHDLISRFIRSTPAGNVIDEYSNENPIAIISHVKKTLNMRLEDGHKPSEIHRDMHGVYGDDSAIPQNVRGIEAAILNDRRVQLRALSQKFNISYEPDRQPQGPANDGKLGPLNAGHIETGKRSSKYDIGLFPISENNLP</sequence>
<organism evidence="2 3">
    <name type="scientific">Diploptera punctata</name>
    <name type="common">Pacific beetle cockroach</name>
    <dbReference type="NCBI Taxonomy" id="6984"/>
    <lineage>
        <taxon>Eukaryota</taxon>
        <taxon>Metazoa</taxon>
        <taxon>Ecdysozoa</taxon>
        <taxon>Arthropoda</taxon>
        <taxon>Hexapoda</taxon>
        <taxon>Insecta</taxon>
        <taxon>Pterygota</taxon>
        <taxon>Neoptera</taxon>
        <taxon>Polyneoptera</taxon>
        <taxon>Dictyoptera</taxon>
        <taxon>Blattodea</taxon>
        <taxon>Blaberoidea</taxon>
        <taxon>Blaberidae</taxon>
        <taxon>Diplopterinae</taxon>
        <taxon>Diploptera</taxon>
    </lineage>
</organism>
<dbReference type="EMBL" id="JASPKZ010010673">
    <property type="protein sequence ID" value="KAJ9573869.1"/>
    <property type="molecule type" value="Genomic_DNA"/>
</dbReference>
<protein>
    <submittedName>
        <fullName evidence="2">Uncharacterized protein</fullName>
    </submittedName>
</protein>